<dbReference type="AlphaFoldDB" id="A0AAE1NMA0"/>
<dbReference type="EMBL" id="JAWZYT010004978">
    <property type="protein sequence ID" value="KAK4291987.1"/>
    <property type="molecule type" value="Genomic_DNA"/>
</dbReference>
<evidence type="ECO:0000313" key="1">
    <source>
        <dbReference type="EMBL" id="KAK4291987.1"/>
    </source>
</evidence>
<gene>
    <name evidence="1" type="ORF">Pmani_035214</name>
</gene>
<comment type="caution">
    <text evidence="1">The sequence shown here is derived from an EMBL/GenBank/DDBJ whole genome shotgun (WGS) entry which is preliminary data.</text>
</comment>
<sequence>MTPIFLLHHTTAAPAPQHPATPFQHLFYHTCPITHNCLYFTTTAPAPLQLSSALHTASPITTPAPSTPHHTCPFHTTPHLYHHTSLPLHIRSGLIVACQNICIVNVGVAMTTTPPPPHTHICARTRTQ</sequence>
<protein>
    <submittedName>
        <fullName evidence="1">Uncharacterized protein</fullName>
    </submittedName>
</protein>
<organism evidence="1 2">
    <name type="scientific">Petrolisthes manimaculis</name>
    <dbReference type="NCBI Taxonomy" id="1843537"/>
    <lineage>
        <taxon>Eukaryota</taxon>
        <taxon>Metazoa</taxon>
        <taxon>Ecdysozoa</taxon>
        <taxon>Arthropoda</taxon>
        <taxon>Crustacea</taxon>
        <taxon>Multicrustacea</taxon>
        <taxon>Malacostraca</taxon>
        <taxon>Eumalacostraca</taxon>
        <taxon>Eucarida</taxon>
        <taxon>Decapoda</taxon>
        <taxon>Pleocyemata</taxon>
        <taxon>Anomura</taxon>
        <taxon>Galatheoidea</taxon>
        <taxon>Porcellanidae</taxon>
        <taxon>Petrolisthes</taxon>
    </lineage>
</organism>
<evidence type="ECO:0000313" key="2">
    <source>
        <dbReference type="Proteomes" id="UP001292094"/>
    </source>
</evidence>
<proteinExistence type="predicted"/>
<name>A0AAE1NMA0_9EUCA</name>
<dbReference type="Proteomes" id="UP001292094">
    <property type="component" value="Unassembled WGS sequence"/>
</dbReference>
<accession>A0AAE1NMA0</accession>
<reference evidence="1" key="1">
    <citation type="submission" date="2023-11" db="EMBL/GenBank/DDBJ databases">
        <title>Genome assemblies of two species of porcelain crab, Petrolisthes cinctipes and Petrolisthes manimaculis (Anomura: Porcellanidae).</title>
        <authorList>
            <person name="Angst P."/>
        </authorList>
    </citation>
    <scope>NUCLEOTIDE SEQUENCE</scope>
    <source>
        <strain evidence="1">PB745_02</strain>
        <tissue evidence="1">Gill</tissue>
    </source>
</reference>
<keyword evidence="2" id="KW-1185">Reference proteome</keyword>